<dbReference type="OrthoDB" id="10061508at2759"/>
<dbReference type="InterPro" id="IPR043968">
    <property type="entry name" value="SGNH"/>
</dbReference>
<dbReference type="Proteomes" id="UP000274756">
    <property type="component" value="Unassembled WGS sequence"/>
</dbReference>
<organism evidence="5 7">
    <name type="scientific">Dracunculus medinensis</name>
    <name type="common">Guinea worm</name>
    <dbReference type="NCBI Taxonomy" id="318479"/>
    <lineage>
        <taxon>Eukaryota</taxon>
        <taxon>Metazoa</taxon>
        <taxon>Ecdysozoa</taxon>
        <taxon>Nematoda</taxon>
        <taxon>Chromadorea</taxon>
        <taxon>Rhabditida</taxon>
        <taxon>Spirurina</taxon>
        <taxon>Dracunculoidea</taxon>
        <taxon>Dracunculidae</taxon>
        <taxon>Dracunculus</taxon>
    </lineage>
</organism>
<name>A0A0N4U1L2_DRAME</name>
<evidence type="ECO:0000259" key="3">
    <source>
        <dbReference type="Pfam" id="PF19040"/>
    </source>
</evidence>
<dbReference type="Proteomes" id="UP000038040">
    <property type="component" value="Unplaced"/>
</dbReference>
<protein>
    <submittedName>
        <fullName evidence="7">Acyl_transf_3 domain-containing protein</fullName>
    </submittedName>
</protein>
<dbReference type="Pfam" id="PF01757">
    <property type="entry name" value="Acyl_transf_3"/>
    <property type="match status" value="1"/>
</dbReference>
<sequence>MIDEIGKQNRRIDIEGLKTLAIINLFLFHVNHKFFNNGLIGVDIFFVISGYLARMTLKDSLSIRSIKNYIIKRIKRFILPYYFIFWLIIHIRLHSAKESIGYLSFREFTLTKNNIRNECVSEFEHLWSLPIILQFQFLAPFLMSLRLMKMGRLLFVFAALFSFVLYVAQCGRISRNLSEYLWQFLIGSFAYELDGSNNGTEQAEQINTAARPVDRFLLNDTVLAEIIRINEINKLSKYPTIPELKMIEDLPIISKLKRFGFLQGSGNTTVVVFGNSLAMAALYYIVPAFGLHRIRHIKLLSTPGCTPIYNVKSLNNRYRNCPQFFKISMEIIQKMMPDIIFLNFMFIWPFHEPIKDISKDVLQYKLQKTINDMMKYTRRIVFSYDNPYAPNNFPNPEDITTRLAKRLPIDDLNIPFEVFLNNSQNAYRRIGALRCKKCEFVHVYRWLCDTKICHTYDSKTLITYYADKVHFGINGIKFMIPFYKKLVEELYAKEYI</sequence>
<dbReference type="AlphaFoldDB" id="A0A0N4U1L2"/>
<keyword evidence="1" id="KW-0812">Transmembrane</keyword>
<accession>A0A0N4U1L2</accession>
<reference evidence="4 6" key="2">
    <citation type="submission" date="2018-11" db="EMBL/GenBank/DDBJ databases">
        <authorList>
            <consortium name="Pathogen Informatics"/>
        </authorList>
    </citation>
    <scope>NUCLEOTIDE SEQUENCE [LARGE SCALE GENOMIC DNA]</scope>
</reference>
<proteinExistence type="predicted"/>
<dbReference type="PANTHER" id="PTHR23028:SF53">
    <property type="entry name" value="ACYL_TRANSF_3 DOMAIN-CONTAINING PROTEIN"/>
    <property type="match status" value="1"/>
</dbReference>
<dbReference type="GO" id="GO:0016747">
    <property type="term" value="F:acyltransferase activity, transferring groups other than amino-acyl groups"/>
    <property type="evidence" value="ECO:0007669"/>
    <property type="project" value="InterPro"/>
</dbReference>
<feature type="transmembrane region" description="Helical" evidence="1">
    <location>
        <begin position="150"/>
        <end position="168"/>
    </location>
</feature>
<dbReference type="InterPro" id="IPR050879">
    <property type="entry name" value="Acyltransferase_3"/>
</dbReference>
<evidence type="ECO:0000313" key="7">
    <source>
        <dbReference type="WBParaSite" id="DME_0000050201-mRNA-1"/>
    </source>
</evidence>
<dbReference type="WBParaSite" id="DME_0000050201-mRNA-1">
    <property type="protein sequence ID" value="DME_0000050201-mRNA-1"/>
    <property type="gene ID" value="DME_0000050201"/>
</dbReference>
<dbReference type="PANTHER" id="PTHR23028">
    <property type="entry name" value="ACETYLTRANSFERASE"/>
    <property type="match status" value="1"/>
</dbReference>
<feature type="transmembrane region" description="Helical" evidence="1">
    <location>
        <begin position="34"/>
        <end position="53"/>
    </location>
</feature>
<evidence type="ECO:0000313" key="5">
    <source>
        <dbReference type="Proteomes" id="UP000038040"/>
    </source>
</evidence>
<gene>
    <name evidence="4" type="ORF">DME_LOCUS4862</name>
</gene>
<dbReference type="Pfam" id="PF19040">
    <property type="entry name" value="SGNH"/>
    <property type="match status" value="1"/>
</dbReference>
<dbReference type="STRING" id="318479.A0A0N4U1L2"/>
<dbReference type="EMBL" id="UYYG01001151">
    <property type="protein sequence ID" value="VDN54889.1"/>
    <property type="molecule type" value="Genomic_DNA"/>
</dbReference>
<keyword evidence="1" id="KW-1133">Transmembrane helix</keyword>
<dbReference type="InterPro" id="IPR002656">
    <property type="entry name" value="Acyl_transf_3_dom"/>
</dbReference>
<reference evidence="7" key="1">
    <citation type="submission" date="2017-02" db="UniProtKB">
        <authorList>
            <consortium name="WormBaseParasite"/>
        </authorList>
    </citation>
    <scope>IDENTIFICATION</scope>
</reference>
<feature type="transmembrane region" description="Helical" evidence="1">
    <location>
        <begin position="74"/>
        <end position="93"/>
    </location>
</feature>
<evidence type="ECO:0000259" key="2">
    <source>
        <dbReference type="Pfam" id="PF01757"/>
    </source>
</evidence>
<dbReference type="GO" id="GO:0016020">
    <property type="term" value="C:membrane"/>
    <property type="evidence" value="ECO:0007669"/>
    <property type="project" value="TreeGrafter"/>
</dbReference>
<keyword evidence="1" id="KW-0472">Membrane</keyword>
<feature type="domain" description="SGNH" evidence="3">
    <location>
        <begin position="264"/>
        <end position="484"/>
    </location>
</feature>
<evidence type="ECO:0000313" key="4">
    <source>
        <dbReference type="EMBL" id="VDN54889.1"/>
    </source>
</evidence>
<evidence type="ECO:0000313" key="6">
    <source>
        <dbReference type="Proteomes" id="UP000274756"/>
    </source>
</evidence>
<evidence type="ECO:0000256" key="1">
    <source>
        <dbReference type="SAM" id="Phobius"/>
    </source>
</evidence>
<keyword evidence="6" id="KW-1185">Reference proteome</keyword>
<dbReference type="GO" id="GO:0000271">
    <property type="term" value="P:polysaccharide biosynthetic process"/>
    <property type="evidence" value="ECO:0007669"/>
    <property type="project" value="TreeGrafter"/>
</dbReference>
<feature type="domain" description="Acyltransferase 3" evidence="2">
    <location>
        <begin position="13"/>
        <end position="188"/>
    </location>
</feature>